<feature type="domain" description="DEAD-box RNA helicase Q" evidence="9">
    <location>
        <begin position="49"/>
        <end position="78"/>
    </location>
</feature>
<proteinExistence type="predicted"/>
<dbReference type="Proteomes" id="UP001652625">
    <property type="component" value="Chromosome 04"/>
</dbReference>
<feature type="domain" description="Helicase C-terminal" evidence="8">
    <location>
        <begin position="357"/>
        <end position="503"/>
    </location>
</feature>
<protein>
    <recommendedName>
        <fullName evidence="1">RNA helicase</fullName>
        <ecNumber evidence="1">3.6.4.13</ecNumber>
    </recommendedName>
</protein>
<evidence type="ECO:0000259" key="7">
    <source>
        <dbReference type="PROSITE" id="PS51192"/>
    </source>
</evidence>
<dbReference type="SUPFAM" id="SSF52540">
    <property type="entry name" value="P-loop containing nucleoside triphosphate hydrolases"/>
    <property type="match status" value="1"/>
</dbReference>
<dbReference type="PROSITE" id="PS51194">
    <property type="entry name" value="HELICASE_CTER"/>
    <property type="match status" value="1"/>
</dbReference>
<dbReference type="InterPro" id="IPR014001">
    <property type="entry name" value="Helicase_ATP-bd"/>
</dbReference>
<dbReference type="SMART" id="SM00487">
    <property type="entry name" value="DEXDc"/>
    <property type="match status" value="1"/>
</dbReference>
<evidence type="ECO:0000313" key="11">
    <source>
        <dbReference type="RefSeq" id="XP_065651614.1"/>
    </source>
</evidence>
<dbReference type="Pfam" id="PF00270">
    <property type="entry name" value="DEAD"/>
    <property type="match status" value="2"/>
</dbReference>
<dbReference type="InterPro" id="IPR001650">
    <property type="entry name" value="Helicase_C-like"/>
</dbReference>
<dbReference type="GO" id="GO:0004386">
    <property type="term" value="F:helicase activity"/>
    <property type="evidence" value="ECO:0007669"/>
    <property type="project" value="UniProtKB-KW"/>
</dbReference>
<organism evidence="10 11">
    <name type="scientific">Hydra vulgaris</name>
    <name type="common">Hydra</name>
    <name type="synonym">Hydra attenuata</name>
    <dbReference type="NCBI Taxonomy" id="6087"/>
    <lineage>
        <taxon>Eukaryota</taxon>
        <taxon>Metazoa</taxon>
        <taxon>Cnidaria</taxon>
        <taxon>Hydrozoa</taxon>
        <taxon>Hydroidolina</taxon>
        <taxon>Anthoathecata</taxon>
        <taxon>Aplanulata</taxon>
        <taxon>Hydridae</taxon>
        <taxon>Hydra</taxon>
    </lineage>
</organism>
<dbReference type="SMART" id="SM00490">
    <property type="entry name" value="HELICc"/>
    <property type="match status" value="1"/>
</dbReference>
<keyword evidence="3" id="KW-0378">Hydrolase</keyword>
<dbReference type="InterPro" id="IPR027417">
    <property type="entry name" value="P-loop_NTPase"/>
</dbReference>
<keyword evidence="5" id="KW-0067">ATP-binding</keyword>
<gene>
    <name evidence="11" type="primary">LOC100206366</name>
</gene>
<dbReference type="CDD" id="cd18787">
    <property type="entry name" value="SF2_C_DEAD"/>
    <property type="match status" value="1"/>
</dbReference>
<dbReference type="InterPro" id="IPR014014">
    <property type="entry name" value="RNA_helicase_DEAD_Q_motif"/>
</dbReference>
<sequence length="520" mass="59021">MKAYKPLRWQPDVSSVGSKEQLPYNNDAEKLRNKYGIEVDGENVPAPMLSFEEMELPYWCMNYLSEKLKIYKPTPIQMQAISCMLNNRDVIGLSATGSGKTYAYLLPICGFLNKQKYNMQSEISPLCLIVVPTRELMNQVRNIFIEVLSNMPNNIANLYFKVPNQITPETGYQYPQTNIYISNMYQLPLHDMQHQTLKNSIDSLQMLNSNIKTNNNFKSDWVSNICVAGFCGGTSVSHDVSQLGPYTKVVVSTPGRLIDLCERNLLSLAGIKYLVIDECDRMLDEFGLEEQLRKIIALVTINKNDIRTSLWSATLPASLERIARSATINPVYICTGIEMSVPQNITQNVIFMHTYMKHKHLLETLRRTPYPPVIIFTNSKAKADSLTEYLLAEQFHVAAIHSDKTQLERNEVLSDFRENLFDVLVATDLMSRGLDIVTVTHVINFDTPDTIEDYIHRCGRTGRFGRPGLATTFLTLDCKISKELKDLLEASKSDIPIELNDLKIFGKKILVTDMGDKVCE</sequence>
<dbReference type="Pfam" id="PF00271">
    <property type="entry name" value="Helicase_C"/>
    <property type="match status" value="1"/>
</dbReference>
<dbReference type="GeneID" id="100206366"/>
<evidence type="ECO:0000256" key="3">
    <source>
        <dbReference type="ARBA" id="ARBA00022801"/>
    </source>
</evidence>
<evidence type="ECO:0000256" key="4">
    <source>
        <dbReference type="ARBA" id="ARBA00022806"/>
    </source>
</evidence>
<evidence type="ECO:0000256" key="5">
    <source>
        <dbReference type="ARBA" id="ARBA00022840"/>
    </source>
</evidence>
<dbReference type="Gene3D" id="3.40.50.300">
    <property type="entry name" value="P-loop containing nucleotide triphosphate hydrolases"/>
    <property type="match status" value="2"/>
</dbReference>
<feature type="domain" description="Helicase ATP-binding" evidence="7">
    <location>
        <begin position="81"/>
        <end position="333"/>
    </location>
</feature>
<accession>A0ABM4BR51</accession>
<evidence type="ECO:0000256" key="6">
    <source>
        <dbReference type="PROSITE-ProRule" id="PRU00552"/>
    </source>
</evidence>
<dbReference type="InterPro" id="IPR044742">
    <property type="entry name" value="DEAD/DEAH_RhlB"/>
</dbReference>
<evidence type="ECO:0000256" key="1">
    <source>
        <dbReference type="ARBA" id="ARBA00012552"/>
    </source>
</evidence>
<feature type="short sequence motif" description="Q motif" evidence="6">
    <location>
        <begin position="49"/>
        <end position="78"/>
    </location>
</feature>
<evidence type="ECO:0000259" key="9">
    <source>
        <dbReference type="PROSITE" id="PS51195"/>
    </source>
</evidence>
<dbReference type="PROSITE" id="PS51192">
    <property type="entry name" value="HELICASE_ATP_BIND_1"/>
    <property type="match status" value="1"/>
</dbReference>
<evidence type="ECO:0000259" key="8">
    <source>
        <dbReference type="PROSITE" id="PS51194"/>
    </source>
</evidence>
<dbReference type="RefSeq" id="XP_065651614.1">
    <property type="nucleotide sequence ID" value="XM_065795542.1"/>
</dbReference>
<reference evidence="11" key="1">
    <citation type="submission" date="2025-08" db="UniProtKB">
        <authorList>
            <consortium name="RefSeq"/>
        </authorList>
    </citation>
    <scope>IDENTIFICATION</scope>
</reference>
<keyword evidence="4 11" id="KW-0347">Helicase</keyword>
<dbReference type="EC" id="3.6.4.13" evidence="1"/>
<evidence type="ECO:0000256" key="2">
    <source>
        <dbReference type="ARBA" id="ARBA00022741"/>
    </source>
</evidence>
<evidence type="ECO:0000313" key="10">
    <source>
        <dbReference type="Proteomes" id="UP001652625"/>
    </source>
</evidence>
<name>A0ABM4BR51_HYDVU</name>
<keyword evidence="10" id="KW-1185">Reference proteome</keyword>
<dbReference type="CDD" id="cd00268">
    <property type="entry name" value="DEADc"/>
    <property type="match status" value="1"/>
</dbReference>
<keyword evidence="2" id="KW-0547">Nucleotide-binding</keyword>
<dbReference type="PROSITE" id="PS51195">
    <property type="entry name" value="Q_MOTIF"/>
    <property type="match status" value="1"/>
</dbReference>
<dbReference type="PANTHER" id="PTHR47958">
    <property type="entry name" value="ATP-DEPENDENT RNA HELICASE DBP3"/>
    <property type="match status" value="1"/>
</dbReference>
<dbReference type="InterPro" id="IPR011545">
    <property type="entry name" value="DEAD/DEAH_box_helicase_dom"/>
</dbReference>